<dbReference type="Proteomes" id="UP000235315">
    <property type="component" value="Chromosome"/>
</dbReference>
<reference evidence="3 4" key="1">
    <citation type="submission" date="2018-01" db="EMBL/GenBank/DDBJ databases">
        <title>Tropical forage species Digitaria eriantha prevents oxidative stress under low temperature conditions by the incorporation of polyhydroxybutyrate-producing endophytic bacteria.</title>
        <authorList>
            <person name="Stritzler M."/>
            <person name="Ayub N."/>
        </authorList>
    </citation>
    <scope>NUCLEOTIDE SEQUENCE [LARGE SCALE GENOMIC DNA]</scope>
    <source>
        <strain evidence="3 4">FR1</strain>
    </source>
</reference>
<evidence type="ECO:0000256" key="1">
    <source>
        <dbReference type="SAM" id="MobiDB-lite"/>
    </source>
</evidence>
<feature type="domain" description="Phage tail assembly chaperone-like" evidence="2">
    <location>
        <begin position="8"/>
        <end position="74"/>
    </location>
</feature>
<accession>A0ABN5GFI3</accession>
<proteinExistence type="predicted"/>
<evidence type="ECO:0000313" key="4">
    <source>
        <dbReference type="Proteomes" id="UP000235315"/>
    </source>
</evidence>
<dbReference type="InterPro" id="IPR031893">
    <property type="entry name" value="Phage_tail_APC"/>
</dbReference>
<organism evidence="3 4">
    <name type="scientific">Pseudomonas ogarae (strain DSM 112162 / CECT 30235 / F113)</name>
    <dbReference type="NCBI Taxonomy" id="1114970"/>
    <lineage>
        <taxon>Bacteria</taxon>
        <taxon>Pseudomonadati</taxon>
        <taxon>Pseudomonadota</taxon>
        <taxon>Gammaproteobacteria</taxon>
        <taxon>Pseudomonadales</taxon>
        <taxon>Pseudomonadaceae</taxon>
        <taxon>Pseudomonas</taxon>
    </lineage>
</organism>
<feature type="region of interest" description="Disordered" evidence="1">
    <location>
        <begin position="61"/>
        <end position="82"/>
    </location>
</feature>
<dbReference type="Pfam" id="PF16778">
    <property type="entry name" value="Phage_tail_APC"/>
    <property type="match status" value="1"/>
</dbReference>
<protein>
    <recommendedName>
        <fullName evidence="2">Phage tail assembly chaperone-like domain-containing protein</fullName>
    </recommendedName>
</protein>
<evidence type="ECO:0000313" key="3">
    <source>
        <dbReference type="EMBL" id="AUO49858.1"/>
    </source>
</evidence>
<name>A0ABN5GFI3_PSEO1</name>
<keyword evidence="4" id="KW-1185">Reference proteome</keyword>
<gene>
    <name evidence="3" type="ORF">C1C98_23000</name>
</gene>
<dbReference type="EMBL" id="CP025738">
    <property type="protein sequence ID" value="AUO49858.1"/>
    <property type="molecule type" value="Genomic_DNA"/>
</dbReference>
<evidence type="ECO:0000259" key="2">
    <source>
        <dbReference type="Pfam" id="PF16778"/>
    </source>
</evidence>
<sequence length="82" mass="9818">MPTSEQADAERVWRNTELQSTEWLVTRHRDEQDLTQDTTLTTEQFAELLGYREELRDWPQSEHFPDSQYRPVAPPWIAEQTQ</sequence>